<evidence type="ECO:0000256" key="1">
    <source>
        <dbReference type="ARBA" id="ARBA00005031"/>
    </source>
</evidence>
<protein>
    <recommendedName>
        <fullName evidence="3">phosphopyruvate hydratase</fullName>
        <ecNumber evidence="3">4.2.1.11</ecNumber>
    </recommendedName>
</protein>
<dbReference type="GO" id="GO:0000287">
    <property type="term" value="F:magnesium ion binding"/>
    <property type="evidence" value="ECO:0007669"/>
    <property type="project" value="InterPro"/>
</dbReference>
<dbReference type="Proteomes" id="UP000447434">
    <property type="component" value="Chromosome 4"/>
</dbReference>
<reference evidence="8" key="1">
    <citation type="journal article" date="2020" name="Nat. Commun.">
        <title>Genome sequence of the cluster root forming white lupin.</title>
        <authorList>
            <person name="Hufnagel B."/>
            <person name="Marques A."/>
            <person name="Soriano A."/>
            <person name="Marques L."/>
            <person name="Divol F."/>
            <person name="Doumas P."/>
            <person name="Sallet E."/>
            <person name="Mancinotti D."/>
            <person name="Carrere S."/>
            <person name="Marande W."/>
            <person name="Arribat S."/>
            <person name="Keller J."/>
            <person name="Huneau C."/>
            <person name="Blein T."/>
            <person name="Aime D."/>
            <person name="Laguerre M."/>
            <person name="Taylor J."/>
            <person name="Schubert V."/>
            <person name="Nelson M."/>
            <person name="Geu-Flores F."/>
            <person name="Crespi M."/>
            <person name="Gallardo-Guerrero K."/>
            <person name="Delaux P.-M."/>
            <person name="Salse J."/>
            <person name="Berges H."/>
            <person name="Guyot R."/>
            <person name="Gouzy J."/>
            <person name="Peret B."/>
        </authorList>
    </citation>
    <scope>NUCLEOTIDE SEQUENCE [LARGE SCALE GENOMIC DNA]</scope>
    <source>
        <strain evidence="8">cv. Amiga</strain>
    </source>
</reference>
<name>A0A6A4QL67_LUPAL</name>
<evidence type="ECO:0000256" key="4">
    <source>
        <dbReference type="ARBA" id="ARBA00023152"/>
    </source>
</evidence>
<dbReference type="GO" id="GO:0000015">
    <property type="term" value="C:phosphopyruvate hydratase complex"/>
    <property type="evidence" value="ECO:0007669"/>
    <property type="project" value="InterPro"/>
</dbReference>
<evidence type="ECO:0000313" key="8">
    <source>
        <dbReference type="Proteomes" id="UP000447434"/>
    </source>
</evidence>
<comment type="pathway">
    <text evidence="1">Carbohydrate degradation; glycolysis; pyruvate from D-glyceraldehyde 3-phosphate: step 4/5.</text>
</comment>
<dbReference type="PANTHER" id="PTHR11902:SF56">
    <property type="entry name" value="CYTOSOLIC ENOLASE 3"/>
    <property type="match status" value="1"/>
</dbReference>
<dbReference type="UniPathway" id="UPA00109">
    <property type="reaction ID" value="UER00187"/>
</dbReference>
<gene>
    <name evidence="7" type="ORF">Lalb_Chr04g0247591</name>
</gene>
<keyword evidence="4" id="KW-0324">Glycolysis</keyword>
<evidence type="ECO:0000256" key="5">
    <source>
        <dbReference type="ARBA" id="ARBA00023239"/>
    </source>
</evidence>
<dbReference type="InterPro" id="IPR000941">
    <property type="entry name" value="Enolase"/>
</dbReference>
<organism evidence="7 8">
    <name type="scientific">Lupinus albus</name>
    <name type="common">White lupine</name>
    <name type="synonym">Lupinus termis</name>
    <dbReference type="NCBI Taxonomy" id="3870"/>
    <lineage>
        <taxon>Eukaryota</taxon>
        <taxon>Viridiplantae</taxon>
        <taxon>Streptophyta</taxon>
        <taxon>Embryophyta</taxon>
        <taxon>Tracheophyta</taxon>
        <taxon>Spermatophyta</taxon>
        <taxon>Magnoliopsida</taxon>
        <taxon>eudicotyledons</taxon>
        <taxon>Gunneridae</taxon>
        <taxon>Pentapetalae</taxon>
        <taxon>rosids</taxon>
        <taxon>fabids</taxon>
        <taxon>Fabales</taxon>
        <taxon>Fabaceae</taxon>
        <taxon>Papilionoideae</taxon>
        <taxon>50 kb inversion clade</taxon>
        <taxon>genistoids sensu lato</taxon>
        <taxon>core genistoids</taxon>
        <taxon>Genisteae</taxon>
        <taxon>Lupinus</taxon>
    </lineage>
</organism>
<dbReference type="PANTHER" id="PTHR11902">
    <property type="entry name" value="ENOLASE"/>
    <property type="match status" value="1"/>
</dbReference>
<comment type="caution">
    <text evidence="7">The sequence shown here is derived from an EMBL/GenBank/DDBJ whole genome shotgun (WGS) entry which is preliminary data.</text>
</comment>
<evidence type="ECO:0000256" key="3">
    <source>
        <dbReference type="ARBA" id="ARBA00012058"/>
    </source>
</evidence>
<dbReference type="OrthoDB" id="1739814at2759"/>
<keyword evidence="8" id="KW-1185">Reference proteome</keyword>
<feature type="domain" description="Enolase C-terminal TIM barrel" evidence="6">
    <location>
        <begin position="2"/>
        <end position="116"/>
    </location>
</feature>
<dbReference type="GO" id="GO:0006096">
    <property type="term" value="P:glycolytic process"/>
    <property type="evidence" value="ECO:0007669"/>
    <property type="project" value="UniProtKB-UniPathway"/>
</dbReference>
<dbReference type="InterPro" id="IPR036849">
    <property type="entry name" value="Enolase-like_C_sf"/>
</dbReference>
<dbReference type="Gene3D" id="3.20.20.120">
    <property type="entry name" value="Enolase-like C-terminal domain"/>
    <property type="match status" value="1"/>
</dbReference>
<dbReference type="EMBL" id="WOCE01000004">
    <property type="protein sequence ID" value="KAE9614710.1"/>
    <property type="molecule type" value="Genomic_DNA"/>
</dbReference>
<dbReference type="GO" id="GO:0004634">
    <property type="term" value="F:phosphopyruvate hydratase activity"/>
    <property type="evidence" value="ECO:0007669"/>
    <property type="project" value="UniProtKB-EC"/>
</dbReference>
<keyword evidence="5" id="KW-0456">Lyase</keyword>
<evidence type="ECO:0000259" key="6">
    <source>
        <dbReference type="SMART" id="SM01192"/>
    </source>
</evidence>
<dbReference type="SUPFAM" id="SSF51604">
    <property type="entry name" value="Enolase C-terminal domain-like"/>
    <property type="match status" value="1"/>
</dbReference>
<dbReference type="EC" id="4.2.1.11" evidence="3"/>
<sequence length="116" mass="12979">MFISELLSQFVDYPVVSIHDPFDKEDWEHIKYFSGLGICQVVGGDLLMSNTKRVDRAITESACNALLLKVGQPSWNCYRGYEVSGETGKGSTLGVLLRIEEELGEEAVYAGEDWKQ</sequence>
<proteinExistence type="inferred from homology"/>
<accession>A0A6A4QL67</accession>
<dbReference type="InterPro" id="IPR020810">
    <property type="entry name" value="Enolase_C"/>
</dbReference>
<keyword evidence="7" id="KW-0670">Pyruvate</keyword>
<comment type="similarity">
    <text evidence="2">Belongs to the enolase family.</text>
</comment>
<dbReference type="AlphaFoldDB" id="A0A6A4QL67"/>
<evidence type="ECO:0000313" key="7">
    <source>
        <dbReference type="EMBL" id="KAE9614710.1"/>
    </source>
</evidence>
<dbReference type="Pfam" id="PF00113">
    <property type="entry name" value="Enolase_C"/>
    <property type="match status" value="1"/>
</dbReference>
<dbReference type="SMART" id="SM01192">
    <property type="entry name" value="Enolase_C"/>
    <property type="match status" value="1"/>
</dbReference>
<evidence type="ECO:0000256" key="2">
    <source>
        <dbReference type="ARBA" id="ARBA00009604"/>
    </source>
</evidence>